<organism evidence="10 11">
    <name type="scientific">Halobacteroides halobius (strain ATCC 35273 / DSM 5150 / MD-1)</name>
    <dbReference type="NCBI Taxonomy" id="748449"/>
    <lineage>
        <taxon>Bacteria</taxon>
        <taxon>Bacillati</taxon>
        <taxon>Bacillota</taxon>
        <taxon>Clostridia</taxon>
        <taxon>Halanaerobiales</taxon>
        <taxon>Halobacteroidaceae</taxon>
        <taxon>Halobacteroides</taxon>
    </lineage>
</organism>
<evidence type="ECO:0000313" key="10">
    <source>
        <dbReference type="EMBL" id="AGB41659.1"/>
    </source>
</evidence>
<dbReference type="HOGENOM" id="CLU_009397_1_2_9"/>
<keyword evidence="11" id="KW-1185">Reference proteome</keyword>
<accession>L0KB98</accession>
<dbReference type="EMBL" id="CP003359">
    <property type="protein sequence ID" value="AGB41659.1"/>
    <property type="molecule type" value="Genomic_DNA"/>
</dbReference>
<feature type="site" description="Important for catalytic activity, responsible for pKa modulation of the active site Glu and correct orientation of both the proton donor and substrate" evidence="6">
    <location>
        <position position="189"/>
    </location>
</feature>
<dbReference type="PATRIC" id="fig|748449.3.peg.1675"/>
<evidence type="ECO:0000256" key="5">
    <source>
        <dbReference type="PIRSR" id="PIRSR606710-1"/>
    </source>
</evidence>
<dbReference type="OrthoDB" id="9801455at2"/>
<dbReference type="InterPro" id="IPR006710">
    <property type="entry name" value="Glyco_hydro_43"/>
</dbReference>
<dbReference type="PANTHER" id="PTHR43301:SF3">
    <property type="entry name" value="ARABINAN ENDO-1,5-ALPHA-L-ARABINOSIDASE A-RELATED"/>
    <property type="match status" value="1"/>
</dbReference>
<dbReference type="AlphaFoldDB" id="L0KB98"/>
<dbReference type="Gene3D" id="2.115.10.20">
    <property type="entry name" value="Glycosyl hydrolase domain, family 43"/>
    <property type="match status" value="1"/>
</dbReference>
<feature type="active site" description="Proton acceptor" evidence="5">
    <location>
        <position position="46"/>
    </location>
</feature>
<dbReference type="CDD" id="cd18832">
    <property type="entry name" value="GH43_GsAbnA-like"/>
    <property type="match status" value="1"/>
</dbReference>
<dbReference type="Proteomes" id="UP000010880">
    <property type="component" value="Chromosome"/>
</dbReference>
<evidence type="ECO:0000256" key="8">
    <source>
        <dbReference type="SAM" id="SignalP"/>
    </source>
</evidence>
<evidence type="ECO:0000256" key="1">
    <source>
        <dbReference type="ARBA" id="ARBA00004834"/>
    </source>
</evidence>
<evidence type="ECO:0000256" key="3">
    <source>
        <dbReference type="ARBA" id="ARBA00022801"/>
    </source>
</evidence>
<keyword evidence="4 7" id="KW-0326">Glycosidase</keyword>
<evidence type="ECO:0000313" key="11">
    <source>
        <dbReference type="Proteomes" id="UP000010880"/>
    </source>
</evidence>
<dbReference type="eggNOG" id="COG3507">
    <property type="taxonomic scope" value="Bacteria"/>
</dbReference>
<dbReference type="GO" id="GO:0004553">
    <property type="term" value="F:hydrolase activity, hydrolyzing O-glycosyl compounds"/>
    <property type="evidence" value="ECO:0007669"/>
    <property type="project" value="InterPro"/>
</dbReference>
<dbReference type="InterPro" id="IPR023296">
    <property type="entry name" value="Glyco_hydro_beta-prop_sf"/>
</dbReference>
<comment type="similarity">
    <text evidence="2 7">Belongs to the glycosyl hydrolase 43 family.</text>
</comment>
<keyword evidence="8" id="KW-0732">Signal</keyword>
<evidence type="ECO:0000256" key="4">
    <source>
        <dbReference type="ARBA" id="ARBA00023295"/>
    </source>
</evidence>
<dbReference type="SUPFAM" id="SSF75005">
    <property type="entry name" value="Arabinanase/levansucrase/invertase"/>
    <property type="match status" value="1"/>
</dbReference>
<gene>
    <name evidence="10" type="ordered locus">Halha_1722</name>
</gene>
<feature type="domain" description="Extracellular endo-alpha-(1-&gt;5)-L-arabinanase C-terminal" evidence="9">
    <location>
        <begin position="377"/>
        <end position="483"/>
    </location>
</feature>
<dbReference type="PANTHER" id="PTHR43301">
    <property type="entry name" value="ARABINAN ENDO-1,5-ALPHA-L-ARABINOSIDASE"/>
    <property type="match status" value="1"/>
</dbReference>
<dbReference type="InterPro" id="IPR050727">
    <property type="entry name" value="GH43_arabinanases"/>
</dbReference>
<name>L0KB98_HALHC</name>
<dbReference type="InterPro" id="IPR032291">
    <property type="entry name" value="Abn2_C"/>
</dbReference>
<evidence type="ECO:0000256" key="6">
    <source>
        <dbReference type="PIRSR" id="PIRSR606710-2"/>
    </source>
</evidence>
<evidence type="ECO:0000256" key="7">
    <source>
        <dbReference type="RuleBase" id="RU361187"/>
    </source>
</evidence>
<dbReference type="RefSeq" id="WP_015327375.1">
    <property type="nucleotide sequence ID" value="NC_019978.1"/>
</dbReference>
<reference evidence="11" key="1">
    <citation type="submission" date="2012-02" db="EMBL/GenBank/DDBJ databases">
        <title>The complete genome of Halobacteroides halobius DSM 5150.</title>
        <authorList>
            <person name="Lucas S."/>
            <person name="Copeland A."/>
            <person name="Lapidus A."/>
            <person name="Glavina del Rio T."/>
            <person name="Dalin E."/>
            <person name="Tice H."/>
            <person name="Bruce D."/>
            <person name="Goodwin L."/>
            <person name="Pitluck S."/>
            <person name="Peters L."/>
            <person name="Mikhailova N."/>
            <person name="Gu W."/>
            <person name="Kyrpides N."/>
            <person name="Mavromatis K."/>
            <person name="Ivanova N."/>
            <person name="Brettin T."/>
            <person name="Detter J.C."/>
            <person name="Han C."/>
            <person name="Larimer F."/>
            <person name="Land M."/>
            <person name="Hauser L."/>
            <person name="Markowitz V."/>
            <person name="Cheng J.-F."/>
            <person name="Hugenholtz P."/>
            <person name="Woyke T."/>
            <person name="Wu D."/>
            <person name="Tindall B."/>
            <person name="Pomrenke H."/>
            <person name="Brambilla E."/>
            <person name="Klenk H.-P."/>
            <person name="Eisen J.A."/>
        </authorList>
    </citation>
    <scope>NUCLEOTIDE SEQUENCE [LARGE SCALE GENOMIC DNA]</scope>
    <source>
        <strain evidence="11">ATCC 35273 / DSM 5150 / MD-1</strain>
    </source>
</reference>
<dbReference type="STRING" id="748449.Halha_1722"/>
<proteinExistence type="inferred from homology"/>
<evidence type="ECO:0000256" key="2">
    <source>
        <dbReference type="ARBA" id="ARBA00009865"/>
    </source>
</evidence>
<feature type="chain" id="PRO_5003944851" evidence="8">
    <location>
        <begin position="24"/>
        <end position="488"/>
    </location>
</feature>
<dbReference type="KEGG" id="hhl:Halha_1722"/>
<evidence type="ECO:0000259" key="9">
    <source>
        <dbReference type="Pfam" id="PF16369"/>
    </source>
</evidence>
<protein>
    <submittedName>
        <fullName evidence="10">Beta-xylosidase</fullName>
    </submittedName>
</protein>
<dbReference type="Gene3D" id="2.40.128.10">
    <property type="match status" value="1"/>
</dbReference>
<dbReference type="Pfam" id="PF16369">
    <property type="entry name" value="GH43_C"/>
    <property type="match status" value="1"/>
</dbReference>
<sequence length="488" mass="54035">MKLLSKKLLIICLLLSLVSVLGACSSDDADTANKVPLDPNSTAVHDPSVIKVNNTYWVFGSHLASGYSNDLISWEQYSSHVHDDNPLIPNVTEKLSAGLNWAQTNTLWAPDVIQLKADGKYYMYYNMCEGSSPRSALGVAVADNVDGPYKKKQLLLKSGMAGDNQDGTLYDAEIYPGEYHATQHPNVVDPDVFYDQNGKLWMVYGSYSGGIFILELDPATGMPKPGQGYGKKLLGGNHSRIEAPYVLYSPKTDYYYLFLSYGGLASDGGYNIRVARSKNPDGPYYDVQGHNMINAHGDTAFDDEAIEPYGAKLIGNFKFFESNLGYVSPGHNSAYYNQETRKMYVIFHTRYPGHGERHQVRSHQMLMNSKDWPVITPHNYTGEDVGVYSESDVVGTYQYVNHGKDIQTGDGNITKSKNIKLLADGTITGAVEGTWELTGDYTVNITINGNTYYGVFLEQLDRGLRENVMTFSALSNRGVTIWGSQIPQ</sequence>
<feature type="signal peptide" evidence="8">
    <location>
        <begin position="1"/>
        <end position="23"/>
    </location>
</feature>
<comment type="pathway">
    <text evidence="1">Glycan metabolism; L-arabinan degradation.</text>
</comment>
<keyword evidence="3 7" id="KW-0378">Hydrolase</keyword>
<dbReference type="PROSITE" id="PS51257">
    <property type="entry name" value="PROKAR_LIPOPROTEIN"/>
    <property type="match status" value="1"/>
</dbReference>
<dbReference type="GO" id="GO:0005975">
    <property type="term" value="P:carbohydrate metabolic process"/>
    <property type="evidence" value="ECO:0007669"/>
    <property type="project" value="InterPro"/>
</dbReference>
<feature type="active site" description="Proton donor" evidence="5">
    <location>
        <position position="242"/>
    </location>
</feature>
<dbReference type="Pfam" id="PF04616">
    <property type="entry name" value="Glyco_hydro_43"/>
    <property type="match status" value="1"/>
</dbReference>